<gene>
    <name evidence="1" type="ORF">TWF718_004463</name>
</gene>
<sequence length="1076" mass="120350">MTTNISKIQAALASVTQETTLALFNLNLDCSLIKVDAPKEYLPFGNALAKRRRTQAETGPAHRIARKLGMLFEGIVPQTPELIKAYGTRASEIIEFHEKQLSSKSSGKSEYGPFTDYIGVDGTTIWAAATSSGAAIAIHLLACLLAVAFTAEESVAIWEQIVEARKEEISRCESGDLYGLRTLAASTWDISRQDLAGWDASARAWIRSANAAKERQCSQLRLILDNIDLPVHTSVETYRSVIETWQACLKMMDALVQGNGQDVQNGGLFVAFRAWHIFPDLILLKNQKHVKQNDLLVKPGGIVTIGLERADNQGTSGVNWSLSLSHLQFYGDAERREGYLNSTKERVSIPEVWVFLLGFCFGLFGTNISQIERKIKIAITVSDLLIPFAEKKPLRNVYSHRPEHRGDVLKTSWIYRLNQASKRYSRCTDEERKRFRQLIALGCKSYRDAWEPAHPMSLRSAIENLMTSLGAGSRGGLCKFLKSFGNDTMYPLVDITYDETFEGEKSFERSWSIVKVSIGSIPDIAGYGKFPNPVLLLVTPKTTCIDGKALSPFAPGIVILVPDDFERDRRSLVMCDMAEEPKLIWGSKPPSILDQFVLKAILGSFKFHIVDSIPRLIAQEGSFRLLCVVLRSNPPEPIDIMHRNRRFHSPSRVKPPPPIQELPRVPQDYLKISDVELLLHKNLIDPAFIARQLASSKDWSRPTIQYFQDIAGISNLYEKFGNPLIDLSHLATCFTDRYSSLGKDPLGLLPDSQVPEVIRIEDVFISKELEQSAAFEWIHYLESKGQRIKDTSISLMAISSEDSLFVASQFLQDPLSSIHNPPTIVRLPGNIGRSGVILLVTPGSQRHPSHEDLLLEDAPFDGQLLDCFRDTTLHLTLTGYELPLKLEGGKSGTRHHETWVFEAATSVHAAGKWIGDINPLLVPDFHMHQPSSWVTDCIACEGKNNSYEPATQIQGDINENITSIDCWGEYFHRPSNATVFRAKNNWAARLAAFCLAEKVNAPIIPINPQTCKCRVEQLLRYPGPYVSNPGPNFSWAKMVWVVVGARFQGVPYLLPSTPKPAVRLEDRSQDYPIYLL</sequence>
<keyword evidence="2" id="KW-1185">Reference proteome</keyword>
<evidence type="ECO:0000313" key="2">
    <source>
        <dbReference type="Proteomes" id="UP001313282"/>
    </source>
</evidence>
<evidence type="ECO:0000313" key="1">
    <source>
        <dbReference type="EMBL" id="KAK6351298.1"/>
    </source>
</evidence>
<dbReference type="Proteomes" id="UP001313282">
    <property type="component" value="Unassembled WGS sequence"/>
</dbReference>
<name>A0AAN8N658_9PEZI</name>
<proteinExistence type="predicted"/>
<comment type="caution">
    <text evidence="1">The sequence shown here is derived from an EMBL/GenBank/DDBJ whole genome shotgun (WGS) entry which is preliminary data.</text>
</comment>
<accession>A0AAN8N658</accession>
<protein>
    <submittedName>
        <fullName evidence="1">Uncharacterized protein</fullName>
    </submittedName>
</protein>
<dbReference type="EMBL" id="JAVHNR010000002">
    <property type="protein sequence ID" value="KAK6351298.1"/>
    <property type="molecule type" value="Genomic_DNA"/>
</dbReference>
<dbReference type="AlphaFoldDB" id="A0AAN8N658"/>
<organism evidence="1 2">
    <name type="scientific">Orbilia javanica</name>
    <dbReference type="NCBI Taxonomy" id="47235"/>
    <lineage>
        <taxon>Eukaryota</taxon>
        <taxon>Fungi</taxon>
        <taxon>Dikarya</taxon>
        <taxon>Ascomycota</taxon>
        <taxon>Pezizomycotina</taxon>
        <taxon>Orbiliomycetes</taxon>
        <taxon>Orbiliales</taxon>
        <taxon>Orbiliaceae</taxon>
        <taxon>Orbilia</taxon>
    </lineage>
</organism>
<reference evidence="1 2" key="1">
    <citation type="submission" date="2019-10" db="EMBL/GenBank/DDBJ databases">
        <authorList>
            <person name="Palmer J.M."/>
        </authorList>
    </citation>
    <scope>NUCLEOTIDE SEQUENCE [LARGE SCALE GENOMIC DNA]</scope>
    <source>
        <strain evidence="1 2">TWF718</strain>
    </source>
</reference>